<reference evidence="1" key="1">
    <citation type="submission" date="2019-02" db="EMBL/GenBank/DDBJ databases">
        <authorList>
            <person name="Gruber-Vodicka R. H."/>
            <person name="Seah K. B. B."/>
        </authorList>
    </citation>
    <scope>NUCLEOTIDE SEQUENCE</scope>
    <source>
        <strain evidence="1">BECK_S312</strain>
        <strain evidence="2">BECK_S426</strain>
    </source>
</reference>
<dbReference type="EMBL" id="CAADFM010000370">
    <property type="protein sequence ID" value="VFK23127.1"/>
    <property type="molecule type" value="Genomic_DNA"/>
</dbReference>
<proteinExistence type="predicted"/>
<gene>
    <name evidence="1" type="ORF">BECKLPF1236A_GA0070988_103702</name>
    <name evidence="2" type="ORF">BECKLPF1236C_GA0070990_103742</name>
</gene>
<protein>
    <submittedName>
        <fullName evidence="1">Uncharacterized protein</fullName>
    </submittedName>
</protein>
<dbReference type="AlphaFoldDB" id="A0A450X1G9"/>
<evidence type="ECO:0000313" key="2">
    <source>
        <dbReference type="EMBL" id="VFK35432.1"/>
    </source>
</evidence>
<organism evidence="1">
    <name type="scientific">Candidatus Kentrum sp. LPFa</name>
    <dbReference type="NCBI Taxonomy" id="2126335"/>
    <lineage>
        <taxon>Bacteria</taxon>
        <taxon>Pseudomonadati</taxon>
        <taxon>Pseudomonadota</taxon>
        <taxon>Gammaproteobacteria</taxon>
        <taxon>Candidatus Kentrum</taxon>
    </lineage>
</organism>
<sequence length="82" mass="9367">MDRFLVNMAIIRVNFNKKGTGILDNYMPLVHEALKNIDSDVVSVDQFKEKFIEISEFDIPTGSVLSLLKRATDKYGLLKKFS</sequence>
<dbReference type="EMBL" id="CAADFP010000374">
    <property type="protein sequence ID" value="VFK35432.1"/>
    <property type="molecule type" value="Genomic_DNA"/>
</dbReference>
<name>A0A450X1G9_9GAMM</name>
<accession>A0A450X1G9</accession>
<evidence type="ECO:0000313" key="1">
    <source>
        <dbReference type="EMBL" id="VFK23127.1"/>
    </source>
</evidence>